<dbReference type="RefSeq" id="WP_016660166.1">
    <property type="nucleotide sequence ID" value="NZ_ASQH01000004.1"/>
</dbReference>
<proteinExistence type="predicted"/>
<organism evidence="1 2">
    <name type="scientific">Acinetobacter gyllenbergii CIP 110306 = MTCC 11365</name>
    <dbReference type="NCBI Taxonomy" id="1217657"/>
    <lineage>
        <taxon>Bacteria</taxon>
        <taxon>Pseudomonadati</taxon>
        <taxon>Pseudomonadota</taxon>
        <taxon>Gammaproteobacteria</taxon>
        <taxon>Moraxellales</taxon>
        <taxon>Moraxellaceae</taxon>
        <taxon>Acinetobacter</taxon>
    </lineage>
</organism>
<gene>
    <name evidence="1" type="ORF">F957_00708</name>
</gene>
<keyword evidence="2" id="KW-1185">Reference proteome</keyword>
<evidence type="ECO:0008006" key="3">
    <source>
        <dbReference type="Google" id="ProtNLM"/>
    </source>
</evidence>
<dbReference type="AlphaFoldDB" id="A0A829HLA3"/>
<comment type="caution">
    <text evidence="1">The sequence shown here is derived from an EMBL/GenBank/DDBJ whole genome shotgun (WGS) entry which is preliminary data.</text>
</comment>
<protein>
    <recommendedName>
        <fullName evidence="3">BPP domain-containing protein</fullName>
    </recommendedName>
</protein>
<accession>A0A829HLA3</accession>
<dbReference type="InterPro" id="IPR053851">
    <property type="entry name" value="DUF6929"/>
</dbReference>
<dbReference type="SUPFAM" id="SSF101898">
    <property type="entry name" value="NHL repeat"/>
    <property type="match status" value="1"/>
</dbReference>
<sequence length="309" mass="33690">MNTAIRILERFVFTQDSEVSALSGVACIGDDVYFVGDDVRYLLKTNRNNNLTSAAVFEKVPLSESSEQISLSILSKAKKPDFEALSCITLDGQQQLLVMGSGSTENRKQALLYNPSNNQIRIFLDAIDYHFLENSVELTGGADLNIEAICSDDRHLYIFQRGNINRHHGVLVFNLAKIQAGKSLESALINSLNLNLPEIEGAASGISDAYFFVDKKLIVATAAVEQTLNTYDDGDVLGSFILVFSPDGKALATHLIQDAKGQTLPIKVEGITWLESRSDGEVFLLVTDSDGGESEILKVLLSHSALETS</sequence>
<evidence type="ECO:0000313" key="2">
    <source>
        <dbReference type="Proteomes" id="UP000014523"/>
    </source>
</evidence>
<dbReference type="EMBL" id="ATGG01000007">
    <property type="protein sequence ID" value="EPF92446.1"/>
    <property type="molecule type" value="Genomic_DNA"/>
</dbReference>
<reference evidence="1 2" key="1">
    <citation type="submission" date="2013-06" db="EMBL/GenBank/DDBJ databases">
        <title>The Genome Sequence of Acinetobacter gyllenbergii CIP 110306.</title>
        <authorList>
            <consortium name="The Broad Institute Genome Sequencing Platform"/>
            <consortium name="The Broad Institute Genome Sequencing Center for Infectious Disease"/>
            <person name="Cerqueira G."/>
            <person name="Feldgarden M."/>
            <person name="Courvalin P."/>
            <person name="Perichon B."/>
            <person name="Grillot-Courvalin C."/>
            <person name="Clermont D."/>
            <person name="Rocha E."/>
            <person name="Yoon E.-J."/>
            <person name="Nemec A."/>
            <person name="Young S.K."/>
            <person name="Zeng Q."/>
            <person name="Gargeya S."/>
            <person name="Fitzgerald M."/>
            <person name="Abouelleil A."/>
            <person name="Alvarado L."/>
            <person name="Berlin A.M."/>
            <person name="Chapman S.B."/>
            <person name="Dewar J."/>
            <person name="Goldberg J."/>
            <person name="Griggs A."/>
            <person name="Gujja S."/>
            <person name="Hansen M."/>
            <person name="Howarth C."/>
            <person name="Imamovic A."/>
            <person name="Larimer J."/>
            <person name="McCowan C."/>
            <person name="Murphy C."/>
            <person name="Pearson M."/>
            <person name="Priest M."/>
            <person name="Roberts A."/>
            <person name="Saif S."/>
            <person name="Shea T."/>
            <person name="Sykes S."/>
            <person name="Wortman J."/>
            <person name="Nusbaum C."/>
            <person name="Birren B."/>
        </authorList>
    </citation>
    <scope>NUCLEOTIDE SEQUENCE [LARGE SCALE GENOMIC DNA]</scope>
    <source>
        <strain evidence="1 2">CIP 110306</strain>
    </source>
</reference>
<dbReference type="Proteomes" id="UP000014523">
    <property type="component" value="Unassembled WGS sequence"/>
</dbReference>
<evidence type="ECO:0000313" key="1">
    <source>
        <dbReference type="EMBL" id="EPF92446.1"/>
    </source>
</evidence>
<dbReference type="Pfam" id="PF22000">
    <property type="entry name" value="DUF6929"/>
    <property type="match status" value="1"/>
</dbReference>
<name>A0A829HLA3_9GAMM</name>